<protein>
    <submittedName>
        <fullName evidence="6">DoxX family protein</fullName>
    </submittedName>
</protein>
<comment type="caution">
    <text evidence="6">The sequence shown here is derived from an EMBL/GenBank/DDBJ whole genome shotgun (WGS) entry which is preliminary data.</text>
</comment>
<dbReference type="EMBL" id="JAXAVX010000001">
    <property type="protein sequence ID" value="MDX8150742.1"/>
    <property type="molecule type" value="Genomic_DNA"/>
</dbReference>
<dbReference type="Pfam" id="PF07681">
    <property type="entry name" value="DoxX"/>
    <property type="match status" value="1"/>
</dbReference>
<comment type="subcellular location">
    <subcellularLocation>
        <location evidence="1">Membrane</location>
        <topology evidence="1">Multi-pass membrane protein</topology>
    </subcellularLocation>
</comment>
<dbReference type="RefSeq" id="WP_319952885.1">
    <property type="nucleotide sequence ID" value="NZ_JAXAVX010000001.1"/>
</dbReference>
<feature type="transmembrane region" description="Helical" evidence="5">
    <location>
        <begin position="52"/>
        <end position="82"/>
    </location>
</feature>
<reference evidence="6 7" key="1">
    <citation type="submission" date="2023-11" db="EMBL/GenBank/DDBJ databases">
        <authorList>
            <person name="Xu M."/>
            <person name="Jiang T."/>
        </authorList>
    </citation>
    <scope>NUCLEOTIDE SEQUENCE [LARGE SCALE GENOMIC DNA]</scope>
    <source>
        <strain evidence="6 7">SD</strain>
    </source>
</reference>
<organism evidence="6 7">
    <name type="scientific">Patulibacter brassicae</name>
    <dbReference type="NCBI Taxonomy" id="1705717"/>
    <lineage>
        <taxon>Bacteria</taxon>
        <taxon>Bacillati</taxon>
        <taxon>Actinomycetota</taxon>
        <taxon>Thermoleophilia</taxon>
        <taxon>Solirubrobacterales</taxon>
        <taxon>Patulibacteraceae</taxon>
        <taxon>Patulibacter</taxon>
    </lineage>
</organism>
<gene>
    <name evidence="6" type="ORF">SK069_03975</name>
</gene>
<evidence type="ECO:0000313" key="6">
    <source>
        <dbReference type="EMBL" id="MDX8150742.1"/>
    </source>
</evidence>
<dbReference type="Proteomes" id="UP001277761">
    <property type="component" value="Unassembled WGS sequence"/>
</dbReference>
<sequence>MDIVFLIGRVLFAAIFLLSAVGHFAQADGMAQYAQAKGVPNAKAGVVASGVLALLGAVSIVFGIWLDLGALLIVAFLIPVTFFMHPFWKESDAQARQMEQINFNKNIALLGGALILFYLANQAQDVPAALTDALLSRW</sequence>
<dbReference type="InterPro" id="IPR032808">
    <property type="entry name" value="DoxX"/>
</dbReference>
<evidence type="ECO:0000256" key="2">
    <source>
        <dbReference type="ARBA" id="ARBA00022692"/>
    </source>
</evidence>
<keyword evidence="4 5" id="KW-0472">Membrane</keyword>
<evidence type="ECO:0000256" key="3">
    <source>
        <dbReference type="ARBA" id="ARBA00022989"/>
    </source>
</evidence>
<evidence type="ECO:0000313" key="7">
    <source>
        <dbReference type="Proteomes" id="UP001277761"/>
    </source>
</evidence>
<keyword evidence="7" id="KW-1185">Reference proteome</keyword>
<evidence type="ECO:0000256" key="4">
    <source>
        <dbReference type="ARBA" id="ARBA00023136"/>
    </source>
</evidence>
<keyword evidence="3 5" id="KW-1133">Transmembrane helix</keyword>
<evidence type="ECO:0000256" key="1">
    <source>
        <dbReference type="ARBA" id="ARBA00004141"/>
    </source>
</evidence>
<feature type="transmembrane region" description="Helical" evidence="5">
    <location>
        <begin position="103"/>
        <end position="120"/>
    </location>
</feature>
<accession>A0ABU4VFZ9</accession>
<name>A0ABU4VFZ9_9ACTN</name>
<keyword evidence="2 5" id="KW-0812">Transmembrane</keyword>
<proteinExistence type="predicted"/>
<evidence type="ECO:0000256" key="5">
    <source>
        <dbReference type="SAM" id="Phobius"/>
    </source>
</evidence>